<dbReference type="OrthoDB" id="3981024at2759"/>
<dbReference type="EMBL" id="JAEUBG010002497">
    <property type="protein sequence ID" value="KAH3684448.1"/>
    <property type="molecule type" value="Genomic_DNA"/>
</dbReference>
<keyword evidence="1" id="KW-0812">Transmembrane</keyword>
<keyword evidence="1" id="KW-1133">Transmembrane helix</keyword>
<keyword evidence="4" id="KW-1185">Reference proteome</keyword>
<feature type="domain" description="DUF7702" evidence="2">
    <location>
        <begin position="152"/>
        <end position="292"/>
    </location>
</feature>
<evidence type="ECO:0000313" key="3">
    <source>
        <dbReference type="EMBL" id="KAH3684448.1"/>
    </source>
</evidence>
<feature type="transmembrane region" description="Helical" evidence="1">
    <location>
        <begin position="189"/>
        <end position="210"/>
    </location>
</feature>
<comment type="caution">
    <text evidence="3">The sequence shown here is derived from an EMBL/GenBank/DDBJ whole genome shotgun (WGS) entry which is preliminary data.</text>
</comment>
<evidence type="ECO:0000259" key="2">
    <source>
        <dbReference type="Pfam" id="PF24800"/>
    </source>
</evidence>
<feature type="transmembrane region" description="Helical" evidence="1">
    <location>
        <begin position="160"/>
        <end position="177"/>
    </location>
</feature>
<dbReference type="PANTHER" id="PTHR42109">
    <property type="entry name" value="UNPLACED GENOMIC SCAFFOLD UM_SCAF_CONTIG_1.265, WHOLE GENOME SHOTGUN SEQUENCE"/>
    <property type="match status" value="1"/>
</dbReference>
<sequence length="317" mass="35755">MSLLYQWKVISIFEVAYYFLIIVASAYPFIKTAKSPVSKFKLFYARFFLITFCKLVSGALLVGYIEQVNKYHDNGTGTINLNLLIASISLNSVSLGMLTLMNLFIVKYTEKLKVSADDFQEKPKAGYSFPLLKVFFPVDAIKHARAGSHLLAFESLTQKVQIYAIIISVVGAAISNGTGPSTQKTARSLLRAGALLYLISNFFNAGFIILKLRAATAGLQKNLLWFSLSVIPFLTVRIVYNICSAFTFKIDYNDGFNVNKFTFLFGDWKIFVGVSFVEECVCILIFTVVCWVVLRQEEFFFLQRDKLDVETSSPDQY</sequence>
<protein>
    <recommendedName>
        <fullName evidence="2">DUF7702 domain-containing protein</fullName>
    </recommendedName>
</protein>
<reference evidence="3" key="2">
    <citation type="submission" date="2021-01" db="EMBL/GenBank/DDBJ databases">
        <authorList>
            <person name="Schikora-Tamarit M.A."/>
        </authorList>
    </citation>
    <scope>NUCLEOTIDE SEQUENCE</scope>
    <source>
        <strain evidence="3">CBS2887</strain>
    </source>
</reference>
<keyword evidence="1" id="KW-0472">Membrane</keyword>
<accession>A0A9P8Q587</accession>
<dbReference type="PANTHER" id="PTHR42109:SF2">
    <property type="entry name" value="INTEGRAL MEMBRANE PROTEIN"/>
    <property type="match status" value="1"/>
</dbReference>
<evidence type="ECO:0000313" key="4">
    <source>
        <dbReference type="Proteomes" id="UP000774326"/>
    </source>
</evidence>
<feature type="transmembrane region" description="Helical" evidence="1">
    <location>
        <begin position="222"/>
        <end position="248"/>
    </location>
</feature>
<evidence type="ECO:0000256" key="1">
    <source>
        <dbReference type="SAM" id="Phobius"/>
    </source>
</evidence>
<reference evidence="3" key="1">
    <citation type="journal article" date="2021" name="Open Biol.">
        <title>Shared evolutionary footprints suggest mitochondrial oxidative damage underlies multiple complex I losses in fungi.</title>
        <authorList>
            <person name="Schikora-Tamarit M.A."/>
            <person name="Marcet-Houben M."/>
            <person name="Nosek J."/>
            <person name="Gabaldon T."/>
        </authorList>
    </citation>
    <scope>NUCLEOTIDE SEQUENCE</scope>
    <source>
        <strain evidence="3">CBS2887</strain>
    </source>
</reference>
<feature type="transmembrane region" description="Helical" evidence="1">
    <location>
        <begin position="42"/>
        <end position="65"/>
    </location>
</feature>
<gene>
    <name evidence="3" type="ORF">WICPIJ_004584</name>
</gene>
<feature type="transmembrane region" description="Helical" evidence="1">
    <location>
        <begin position="85"/>
        <end position="105"/>
    </location>
</feature>
<feature type="transmembrane region" description="Helical" evidence="1">
    <location>
        <begin position="12"/>
        <end position="30"/>
    </location>
</feature>
<dbReference type="Pfam" id="PF24800">
    <property type="entry name" value="DUF7702"/>
    <property type="match status" value="1"/>
</dbReference>
<organism evidence="3 4">
    <name type="scientific">Wickerhamomyces pijperi</name>
    <name type="common">Yeast</name>
    <name type="synonym">Pichia pijperi</name>
    <dbReference type="NCBI Taxonomy" id="599730"/>
    <lineage>
        <taxon>Eukaryota</taxon>
        <taxon>Fungi</taxon>
        <taxon>Dikarya</taxon>
        <taxon>Ascomycota</taxon>
        <taxon>Saccharomycotina</taxon>
        <taxon>Saccharomycetes</taxon>
        <taxon>Phaffomycetales</taxon>
        <taxon>Wickerhamomycetaceae</taxon>
        <taxon>Wickerhamomyces</taxon>
    </lineage>
</organism>
<dbReference type="Proteomes" id="UP000774326">
    <property type="component" value="Unassembled WGS sequence"/>
</dbReference>
<dbReference type="InterPro" id="IPR056119">
    <property type="entry name" value="DUF7702"/>
</dbReference>
<dbReference type="AlphaFoldDB" id="A0A9P8Q587"/>
<proteinExistence type="predicted"/>
<name>A0A9P8Q587_WICPI</name>
<feature type="transmembrane region" description="Helical" evidence="1">
    <location>
        <begin position="268"/>
        <end position="294"/>
    </location>
</feature>